<evidence type="ECO:0000256" key="1">
    <source>
        <dbReference type="SAM" id="MobiDB-lite"/>
    </source>
</evidence>
<dbReference type="Proteomes" id="UP000325395">
    <property type="component" value="Unassembled WGS sequence"/>
</dbReference>
<protein>
    <recommendedName>
        <fullName evidence="4">HNH nuclease domain-containing protein</fullName>
    </recommendedName>
</protein>
<organism evidence="2 3">
    <name type="scientific">Aspergillus pseudocaelatus</name>
    <dbReference type="NCBI Taxonomy" id="1825620"/>
    <lineage>
        <taxon>Eukaryota</taxon>
        <taxon>Fungi</taxon>
        <taxon>Dikarya</taxon>
        <taxon>Ascomycota</taxon>
        <taxon>Pezizomycotina</taxon>
        <taxon>Eurotiomycetes</taxon>
        <taxon>Eurotiomycetidae</taxon>
        <taxon>Eurotiales</taxon>
        <taxon>Aspergillaceae</taxon>
        <taxon>Aspergillus</taxon>
        <taxon>Aspergillus subgen. Circumdati</taxon>
    </lineage>
</organism>
<dbReference type="EMBL" id="ML735697">
    <property type="protein sequence ID" value="KAE8421969.1"/>
    <property type="molecule type" value="Genomic_DNA"/>
</dbReference>
<accession>A0ABQ6WY03</accession>
<feature type="compositionally biased region" description="Basic residues" evidence="1">
    <location>
        <begin position="115"/>
        <end position="128"/>
    </location>
</feature>
<evidence type="ECO:0008006" key="4">
    <source>
        <dbReference type="Google" id="ProtNLM"/>
    </source>
</evidence>
<evidence type="ECO:0000313" key="3">
    <source>
        <dbReference type="Proteomes" id="UP000325395"/>
    </source>
</evidence>
<reference evidence="2 3" key="1">
    <citation type="submission" date="2019-04" db="EMBL/GenBank/DDBJ databases">
        <authorList>
            <consortium name="DOE Joint Genome Institute"/>
            <person name="Mondo S."/>
            <person name="Kjaerbolling I."/>
            <person name="Vesth T."/>
            <person name="Frisvad J.C."/>
            <person name="Nybo J.L."/>
            <person name="Theobald S."/>
            <person name="Kildgaard S."/>
            <person name="Isbrandt T."/>
            <person name="Kuo A."/>
            <person name="Sato A."/>
            <person name="Lyhne E.K."/>
            <person name="Kogle M.E."/>
            <person name="Wiebenga A."/>
            <person name="Kun R.S."/>
            <person name="Lubbers R.J."/>
            <person name="Makela M.R."/>
            <person name="Barry K."/>
            <person name="Chovatia M."/>
            <person name="Clum A."/>
            <person name="Daum C."/>
            <person name="Haridas S."/>
            <person name="He G."/>
            <person name="LaButti K."/>
            <person name="Lipzen A."/>
            <person name="Riley R."/>
            <person name="Salamov A."/>
            <person name="Simmons B.A."/>
            <person name="Magnuson J.K."/>
            <person name="Henrissat B."/>
            <person name="Mortensen U.H."/>
            <person name="Larsen T.O."/>
            <person name="Devries R.P."/>
            <person name="Grigoriev I.V."/>
            <person name="Machida M."/>
            <person name="Baker S.E."/>
            <person name="Andersen M.R."/>
            <person name="Cantor M.N."/>
            <person name="Hua S.X."/>
        </authorList>
    </citation>
    <scope>NUCLEOTIDE SEQUENCE [LARGE SCALE GENOMIC DNA]</scope>
    <source>
        <strain evidence="2 3">CBS 117616</strain>
    </source>
</reference>
<keyword evidence="3" id="KW-1185">Reference proteome</keyword>
<evidence type="ECO:0000313" key="2">
    <source>
        <dbReference type="EMBL" id="KAE8421969.1"/>
    </source>
</evidence>
<name>A0ABQ6WY03_9EURO</name>
<sequence>MIDTHIQLICEGSIRTLSDYDLVVAGADQNKKKYCLSHNFSDEGKRRVQSRITETFNFINRFLKQPHFQAEQNVKLIWQIKNEKVMICGRQDYSLSRVWRGFRSSNEPGRSRIEKSRKRERKLRPSTN</sequence>
<gene>
    <name evidence="2" type="ORF">BDV36DRAFT_18919</name>
</gene>
<proteinExistence type="predicted"/>
<feature type="region of interest" description="Disordered" evidence="1">
    <location>
        <begin position="105"/>
        <end position="128"/>
    </location>
</feature>